<dbReference type="EMBL" id="SDVB01000191">
    <property type="protein sequence ID" value="RYC15625.1"/>
    <property type="molecule type" value="Genomic_DNA"/>
</dbReference>
<reference evidence="5 6" key="1">
    <citation type="submission" date="2019-01" db="EMBL/GenBank/DDBJ databases">
        <authorList>
            <person name="Deng T."/>
        </authorList>
    </citation>
    <scope>NUCLEOTIDE SEQUENCE [LARGE SCALE GENOMIC DNA]</scope>
    <source>
        <strain evidence="5 6">F8825</strain>
    </source>
</reference>
<dbReference type="SMART" id="SM00342">
    <property type="entry name" value="HTH_ARAC"/>
    <property type="match status" value="1"/>
</dbReference>
<dbReference type="PANTHER" id="PTHR46796">
    <property type="entry name" value="HTH-TYPE TRANSCRIPTIONAL ACTIVATOR RHAS-RELATED"/>
    <property type="match status" value="1"/>
</dbReference>
<accession>A0A4Q2TE34</accession>
<sequence>MRGRDEETADDLTPPDGGNGAVRAFVFTTAGTDDPFGAWGSVLDVLFECVPPRRTVSTSFDARLVVHHFGTFLLCRSRATGGRYQRSRVGLVGNDLDHIVVSCLLSGEVALAHPAAKRLRPGDVAVIDLSAPFAFATTEVEALHLIMPRWALPASITDQQPTSPRFIVRESAMGIIIRGMLEALAAAARRLATGETLALSGAIPELLASCLASTVQPSHTGPRPSIGQRLRRHIEENLHRDDLTPLTIARELGVSRSQLYRQFESVGGVRTYIRRRRLRRSLSALCDPRHPDRRIGEIAYDAGFADEAHFSRLFRQRFGISPREARASVRAGRQPGLSPAAATDPSLSDWLLALISG</sequence>
<dbReference type="InterPro" id="IPR018062">
    <property type="entry name" value="HTH_AraC-typ_CS"/>
</dbReference>
<keyword evidence="6" id="KW-1185">Reference proteome</keyword>
<comment type="caution">
    <text evidence="5">The sequence shown here is derived from an EMBL/GenBank/DDBJ whole genome shotgun (WGS) entry which is preliminary data.</text>
</comment>
<dbReference type="InterPro" id="IPR050204">
    <property type="entry name" value="AraC_XylS_family_regulators"/>
</dbReference>
<gene>
    <name evidence="5" type="ORF">EUU22_08360</name>
</gene>
<evidence type="ECO:0000313" key="6">
    <source>
        <dbReference type="Proteomes" id="UP000291088"/>
    </source>
</evidence>
<feature type="domain" description="HTH araC/xylS-type" evidence="4">
    <location>
        <begin position="228"/>
        <end position="328"/>
    </location>
</feature>
<dbReference type="InterPro" id="IPR020449">
    <property type="entry name" value="Tscrpt_reg_AraC-type_HTH"/>
</dbReference>
<dbReference type="SUPFAM" id="SSF46689">
    <property type="entry name" value="Homeodomain-like"/>
    <property type="match status" value="1"/>
</dbReference>
<dbReference type="GO" id="GO:0043565">
    <property type="term" value="F:sequence-specific DNA binding"/>
    <property type="evidence" value="ECO:0007669"/>
    <property type="project" value="InterPro"/>
</dbReference>
<dbReference type="Pfam" id="PF12833">
    <property type="entry name" value="HTH_18"/>
    <property type="match status" value="1"/>
</dbReference>
<evidence type="ECO:0000259" key="4">
    <source>
        <dbReference type="PROSITE" id="PS01124"/>
    </source>
</evidence>
<dbReference type="Proteomes" id="UP000291088">
    <property type="component" value="Unassembled WGS sequence"/>
</dbReference>
<dbReference type="PRINTS" id="PR00032">
    <property type="entry name" value="HTHARAC"/>
</dbReference>
<keyword evidence="1" id="KW-0805">Transcription regulation</keyword>
<organism evidence="5 6">
    <name type="scientific">Ciceribacter ferrooxidans</name>
    <dbReference type="NCBI Taxonomy" id="2509717"/>
    <lineage>
        <taxon>Bacteria</taxon>
        <taxon>Pseudomonadati</taxon>
        <taxon>Pseudomonadota</taxon>
        <taxon>Alphaproteobacteria</taxon>
        <taxon>Hyphomicrobiales</taxon>
        <taxon>Rhizobiaceae</taxon>
        <taxon>Ciceribacter</taxon>
    </lineage>
</organism>
<evidence type="ECO:0000313" key="5">
    <source>
        <dbReference type="EMBL" id="RYC15625.1"/>
    </source>
</evidence>
<evidence type="ECO:0000256" key="3">
    <source>
        <dbReference type="ARBA" id="ARBA00023163"/>
    </source>
</evidence>
<dbReference type="GO" id="GO:0003700">
    <property type="term" value="F:DNA-binding transcription factor activity"/>
    <property type="evidence" value="ECO:0007669"/>
    <property type="project" value="InterPro"/>
</dbReference>
<keyword evidence="2" id="KW-0238">DNA-binding</keyword>
<dbReference type="OrthoDB" id="252470at2"/>
<dbReference type="InterPro" id="IPR018060">
    <property type="entry name" value="HTH_AraC"/>
</dbReference>
<keyword evidence="3" id="KW-0804">Transcription</keyword>
<dbReference type="PROSITE" id="PS01124">
    <property type="entry name" value="HTH_ARAC_FAMILY_2"/>
    <property type="match status" value="1"/>
</dbReference>
<dbReference type="Gene3D" id="1.10.10.60">
    <property type="entry name" value="Homeodomain-like"/>
    <property type="match status" value="1"/>
</dbReference>
<evidence type="ECO:0000256" key="1">
    <source>
        <dbReference type="ARBA" id="ARBA00023015"/>
    </source>
</evidence>
<protein>
    <submittedName>
        <fullName evidence="5">Helix-turn-helix domain-containing protein</fullName>
    </submittedName>
</protein>
<proteinExistence type="predicted"/>
<dbReference type="InterPro" id="IPR009057">
    <property type="entry name" value="Homeodomain-like_sf"/>
</dbReference>
<name>A0A4Q2TE34_9HYPH</name>
<dbReference type="AlphaFoldDB" id="A0A4Q2TE34"/>
<dbReference type="PROSITE" id="PS00041">
    <property type="entry name" value="HTH_ARAC_FAMILY_1"/>
    <property type="match status" value="1"/>
</dbReference>
<evidence type="ECO:0000256" key="2">
    <source>
        <dbReference type="ARBA" id="ARBA00023125"/>
    </source>
</evidence>
<dbReference type="PANTHER" id="PTHR46796:SF6">
    <property type="entry name" value="ARAC SUBFAMILY"/>
    <property type="match status" value="1"/>
</dbReference>